<dbReference type="OrthoDB" id="10037293at2759"/>
<dbReference type="GO" id="GO:0034456">
    <property type="term" value="C:UTP-C complex"/>
    <property type="evidence" value="ECO:0007669"/>
    <property type="project" value="TreeGrafter"/>
</dbReference>
<dbReference type="InterPro" id="IPR035371">
    <property type="entry name" value="Nrap_D6"/>
</dbReference>
<evidence type="ECO:0000259" key="12">
    <source>
        <dbReference type="Pfam" id="PF17406"/>
    </source>
</evidence>
<accession>A0A813M1C5</accession>
<feature type="domain" description="Nrap protein" evidence="9">
    <location>
        <begin position="304"/>
        <end position="450"/>
    </location>
</feature>
<evidence type="ECO:0000313" key="14">
    <source>
        <dbReference type="EMBL" id="CAF0704690.1"/>
    </source>
</evidence>
<dbReference type="EMBL" id="CAJNOC010000008">
    <property type="protein sequence ID" value="CAF0704690.1"/>
    <property type="molecule type" value="Genomic_DNA"/>
</dbReference>
<evidence type="ECO:0000313" key="15">
    <source>
        <dbReference type="Proteomes" id="UP000663879"/>
    </source>
</evidence>
<evidence type="ECO:0000256" key="5">
    <source>
        <dbReference type="ARBA" id="ARBA00023242"/>
    </source>
</evidence>
<dbReference type="Gene3D" id="1.10.1410.10">
    <property type="match status" value="2"/>
</dbReference>
<dbReference type="GO" id="GO:0032545">
    <property type="term" value="C:CURI complex"/>
    <property type="evidence" value="ECO:0007669"/>
    <property type="project" value="TreeGrafter"/>
</dbReference>
<dbReference type="GO" id="GO:0032040">
    <property type="term" value="C:small-subunit processome"/>
    <property type="evidence" value="ECO:0007669"/>
    <property type="project" value="TreeGrafter"/>
</dbReference>
<evidence type="ECO:0000256" key="7">
    <source>
        <dbReference type="RuleBase" id="RU364032"/>
    </source>
</evidence>
<dbReference type="InterPro" id="IPR035082">
    <property type="entry name" value="Nrap_D1"/>
</dbReference>
<dbReference type="Pfam" id="PF03813">
    <property type="entry name" value="Nrap"/>
    <property type="match status" value="1"/>
</dbReference>
<keyword evidence="15" id="KW-1185">Reference proteome</keyword>
<dbReference type="PANTHER" id="PTHR17972:SF0">
    <property type="entry name" value="NUCLEOLAR PROTEIN 6"/>
    <property type="match status" value="1"/>
</dbReference>
<organism evidence="14 15">
    <name type="scientific">Brachionus calyciflorus</name>
    <dbReference type="NCBI Taxonomy" id="104777"/>
    <lineage>
        <taxon>Eukaryota</taxon>
        <taxon>Metazoa</taxon>
        <taxon>Spiralia</taxon>
        <taxon>Gnathifera</taxon>
        <taxon>Rotifera</taxon>
        <taxon>Eurotatoria</taxon>
        <taxon>Monogononta</taxon>
        <taxon>Pseudotrocha</taxon>
        <taxon>Ploima</taxon>
        <taxon>Brachionidae</taxon>
        <taxon>Brachionus</taxon>
    </lineage>
</organism>
<feature type="domain" description="Nrap protein" evidence="13">
    <location>
        <begin position="1006"/>
        <end position="1137"/>
    </location>
</feature>
<feature type="domain" description="Nrap protein" evidence="11">
    <location>
        <begin position="641"/>
        <end position="846"/>
    </location>
</feature>
<gene>
    <name evidence="14" type="ORF">OXX778_LOCUS173</name>
</gene>
<name>A0A813M1C5_9BILA</name>
<dbReference type="GO" id="GO:0006409">
    <property type="term" value="P:tRNA export from nucleus"/>
    <property type="evidence" value="ECO:0007669"/>
    <property type="project" value="TreeGrafter"/>
</dbReference>
<dbReference type="InterPro" id="IPR035368">
    <property type="entry name" value="Nrap_D3"/>
</dbReference>
<evidence type="ECO:0000259" key="13">
    <source>
        <dbReference type="Pfam" id="PF17407"/>
    </source>
</evidence>
<evidence type="ECO:0000259" key="11">
    <source>
        <dbReference type="Pfam" id="PF17405"/>
    </source>
</evidence>
<evidence type="ECO:0000259" key="10">
    <source>
        <dbReference type="Pfam" id="PF17404"/>
    </source>
</evidence>
<dbReference type="InterPro" id="IPR005554">
    <property type="entry name" value="NOL6/Upt22"/>
</dbReference>
<dbReference type="Pfam" id="PF17406">
    <property type="entry name" value="Nrap_D5"/>
    <property type="match status" value="1"/>
</dbReference>
<dbReference type="SUPFAM" id="SSF81631">
    <property type="entry name" value="PAP/OAS1 substrate-binding domain"/>
    <property type="match status" value="1"/>
</dbReference>
<keyword evidence="4 7" id="KW-0694">RNA-binding</keyword>
<comment type="similarity">
    <text evidence="2 7">Belongs to the NRAP family.</text>
</comment>
<dbReference type="GO" id="GO:0003723">
    <property type="term" value="F:RNA binding"/>
    <property type="evidence" value="ECO:0007669"/>
    <property type="project" value="UniProtKB-KW"/>
</dbReference>
<feature type="domain" description="Nrap protein" evidence="8">
    <location>
        <begin position="153"/>
        <end position="295"/>
    </location>
</feature>
<evidence type="ECO:0000256" key="1">
    <source>
        <dbReference type="ARBA" id="ARBA00004604"/>
    </source>
</evidence>
<proteinExistence type="inferred from homology"/>
<dbReference type="Pfam" id="PF17404">
    <property type="entry name" value="Nrap_D3"/>
    <property type="match status" value="1"/>
</dbReference>
<dbReference type="AlphaFoldDB" id="A0A813M1C5"/>
<evidence type="ECO:0000259" key="9">
    <source>
        <dbReference type="Pfam" id="PF17403"/>
    </source>
</evidence>
<comment type="subcellular location">
    <subcellularLocation>
        <location evidence="1 7">Nucleus</location>
        <location evidence="1 7">Nucleolus</location>
    </subcellularLocation>
</comment>
<evidence type="ECO:0000256" key="4">
    <source>
        <dbReference type="ARBA" id="ARBA00022884"/>
    </source>
</evidence>
<dbReference type="InterPro" id="IPR035370">
    <property type="entry name" value="Nrap_D5"/>
</dbReference>
<dbReference type="Proteomes" id="UP000663879">
    <property type="component" value="Unassembled WGS sequence"/>
</dbReference>
<dbReference type="Gene3D" id="3.30.70.3030">
    <property type="match status" value="1"/>
</dbReference>
<comment type="function">
    <text evidence="6">Part of the small subunit (SSU) processome, first precursor of the small eukaryotic ribosomal subunit. During the assembly of the SSU processome in the nucleolus, many ribosome biogenesis factors, an RNA chaperone and ribosomal proteins associate with the nascent pre-rRNA and work in concert to generate RNA folding, modifications, rearrangements and cleavage as well as targeted degradation of pre-ribosomal RNA by the RNA exosome.</text>
</comment>
<dbReference type="PANTHER" id="PTHR17972">
    <property type="entry name" value="NUCLEOLAR RNA-ASSOCIATED PROTEIN"/>
    <property type="match status" value="1"/>
</dbReference>
<dbReference type="Pfam" id="PF17407">
    <property type="entry name" value="Nrap_D6"/>
    <property type="match status" value="1"/>
</dbReference>
<reference evidence="14" key="1">
    <citation type="submission" date="2021-02" db="EMBL/GenBank/DDBJ databases">
        <authorList>
            <person name="Nowell W R."/>
        </authorList>
    </citation>
    <scope>NUCLEOTIDE SEQUENCE</scope>
    <source>
        <strain evidence="14">Ploen Becks lab</strain>
    </source>
</reference>
<protein>
    <recommendedName>
        <fullName evidence="3 7">Nucleolar protein 6</fullName>
    </recommendedName>
</protein>
<feature type="domain" description="Nrap protein" evidence="12">
    <location>
        <begin position="848"/>
        <end position="1003"/>
    </location>
</feature>
<dbReference type="Pfam" id="PF17405">
    <property type="entry name" value="Nrap_D4"/>
    <property type="match status" value="1"/>
</dbReference>
<feature type="domain" description="Nrap protein" evidence="10">
    <location>
        <begin position="479"/>
        <end position="619"/>
    </location>
</feature>
<comment type="caution">
    <text evidence="14">The sequence shown here is derived from an EMBL/GenBank/DDBJ whole genome shotgun (WGS) entry which is preliminary data.</text>
</comment>
<dbReference type="InterPro" id="IPR035367">
    <property type="entry name" value="Nrap_D2"/>
</dbReference>
<keyword evidence="5 7" id="KW-0539">Nucleus</keyword>
<sequence length="1147" mass="133206">MIVEEEQQIIEDFDQVESGSKRFKHDPEFYKAPTAEEMYTLKNTENLYHSNLLRLQLDELLSEIKVSEDKGRVYNALINDLIKSLKSMKPVKDVKYSDLKLFEAKNLTVPLGDLCKKVMKEGSYTFEAPKNVNLIGSFLSQTQLKTSENVSADICLEISDSFFTERDYLNYRYFIKRNLYMAHTYLHLMNSKRYSKLKYEFQSDFSSQFKPTLSMLFEGEGLEVRLHFSPSGSAFKLSRFNPGQCNARREFFTKNINSSIKFQEGSEEIYDPTPNYNFDVLSDLTIGQNNQVIKDKLGNSKSLLEAVKLIKLWLLKRELNNGFGGFDNFTLNMLIVYLLNNRQINPLMSPYQIFRLVLINLSDANWDKKGISLRDFIKNDSETSNETKSLCKIEDFHKYYQVVFLDSTGFMNITSKMSLETFQKVKFDAKISLNLLNDESIDNFDKLFIQNHSFLYECDALVKIGSNSKCSFYYDIIKTTEKVENLVKLIDSYDNSYTAALEIIMNVLKKALNERTNLIFVELVKKIKWNLSSKPSEDLPSVAIGLFFNDKYDNALIKGPSSTSPEAIEFRRFWGAKSELRRFQDTSICEAVYFEAKDLATKRLVYSEIVKHILNYHLSISEENLKFCDRQMNSLLSLPNGIIENYGTGEEKIADVVNTFDEFSRIIKNLKDLPLLINSINGISSVFRLTDTFAPLPGCFNYDSKSEKNMRFKIDHKYVPKYPLGPVIVPYVKPLEILIQLESSGKWPDDVECIKRLKTAFYLKIVQLLRENHDLVSYTHVEYLDVLYKGFVFRLFVYTMHELLCMKTSINELGIRVTNDTKESLAYEKILLHSSQFNSVIHGLQQKFNCFSGVCRLAKRWLSSQFLLEYFEDEAVDLLCASLFVNSFEPPRSIITGFIQFLNLIANYDWKNQLLLVNFNNELKKQQILDMQLKFQENRSQLQPVFILTPYDSRDKGSIWTIEKPNIQQFCRTVILAKQSLPKIKNSILNFESTDSFKNIFRPNIEIYDVIINLKPSYCVKAYQKVDICKGTFLPHYRAYDANDSDKTLPVVGFDPVEFYVKELREAFDDIALFFYDLYGSTKIHVLWKPDALKSKELKINNVKYRLIDRNTNELVLNLEAILEDFKIIGNELVESIKIKNESSVFK</sequence>
<evidence type="ECO:0000256" key="2">
    <source>
        <dbReference type="ARBA" id="ARBA00006674"/>
    </source>
</evidence>
<evidence type="ECO:0000256" key="6">
    <source>
        <dbReference type="ARBA" id="ARBA00035000"/>
    </source>
</evidence>
<dbReference type="GO" id="GO:0006364">
    <property type="term" value="P:rRNA processing"/>
    <property type="evidence" value="ECO:0007669"/>
    <property type="project" value="TreeGrafter"/>
</dbReference>
<dbReference type="InterPro" id="IPR035369">
    <property type="entry name" value="Nrap_D4"/>
</dbReference>
<evidence type="ECO:0000259" key="8">
    <source>
        <dbReference type="Pfam" id="PF03813"/>
    </source>
</evidence>
<evidence type="ECO:0000256" key="3">
    <source>
        <dbReference type="ARBA" id="ARBA00016437"/>
    </source>
</evidence>
<dbReference type="Pfam" id="PF17403">
    <property type="entry name" value="Nrap_D2"/>
    <property type="match status" value="1"/>
</dbReference>